<sequence>MTGRTATSSLWSHSKKVAFIWFISALCLFILFQMALHNSSNTLSLPSSDSSNLSSERRSKLYEKMARDLDEHGAAFLKHGETSQSLSISDIFTLNGGSVTPVLKPANPPVRANVLYLSTEFSVPVAKLFDLTREAVKNIFNPYFDKAIWFQNSSMYHFSMFHASHHIVPVPATKQEIEAEASSVETVAARLCPLNIVLDRVVLTSTGVLLGCWQVISGTDPITIRARLKNVLPRAPEKQLYDAAILHTTFARLLGPPRAASTEHLTTSGELNFFHELVNQLNRQIRGFKAVVSELWYVEEYDVLALALNGKMKCHKFKLGCSSRD</sequence>
<reference evidence="1 2" key="1">
    <citation type="submission" date="2023-01" db="EMBL/GenBank/DDBJ databases">
        <authorList>
            <person name="Kreplak J."/>
        </authorList>
    </citation>
    <scope>NUCLEOTIDE SEQUENCE [LARGE SCALE GENOMIC DNA]</scope>
</reference>
<evidence type="ECO:0000313" key="1">
    <source>
        <dbReference type="EMBL" id="CAI8596343.1"/>
    </source>
</evidence>
<evidence type="ECO:0000313" key="2">
    <source>
        <dbReference type="Proteomes" id="UP001157006"/>
    </source>
</evidence>
<dbReference type="EMBL" id="OX451737">
    <property type="protein sequence ID" value="CAI8596343.1"/>
    <property type="molecule type" value="Genomic_DNA"/>
</dbReference>
<dbReference type="PANTHER" id="PTHR37204">
    <property type="entry name" value="TRANSMEMBRANE PROTEIN"/>
    <property type="match status" value="1"/>
</dbReference>
<protein>
    <submittedName>
        <fullName evidence="1">Uncharacterized protein</fullName>
    </submittedName>
</protein>
<dbReference type="Proteomes" id="UP001157006">
    <property type="component" value="Chromosome 2"/>
</dbReference>
<keyword evidence="2" id="KW-1185">Reference proteome</keyword>
<proteinExistence type="predicted"/>
<dbReference type="AlphaFoldDB" id="A0AAV0ZGI5"/>
<organism evidence="1 2">
    <name type="scientific">Vicia faba</name>
    <name type="common">Broad bean</name>
    <name type="synonym">Faba vulgaris</name>
    <dbReference type="NCBI Taxonomy" id="3906"/>
    <lineage>
        <taxon>Eukaryota</taxon>
        <taxon>Viridiplantae</taxon>
        <taxon>Streptophyta</taxon>
        <taxon>Embryophyta</taxon>
        <taxon>Tracheophyta</taxon>
        <taxon>Spermatophyta</taxon>
        <taxon>Magnoliopsida</taxon>
        <taxon>eudicotyledons</taxon>
        <taxon>Gunneridae</taxon>
        <taxon>Pentapetalae</taxon>
        <taxon>rosids</taxon>
        <taxon>fabids</taxon>
        <taxon>Fabales</taxon>
        <taxon>Fabaceae</taxon>
        <taxon>Papilionoideae</taxon>
        <taxon>50 kb inversion clade</taxon>
        <taxon>NPAAA clade</taxon>
        <taxon>Hologalegina</taxon>
        <taxon>IRL clade</taxon>
        <taxon>Fabeae</taxon>
        <taxon>Vicia</taxon>
    </lineage>
</organism>
<accession>A0AAV0ZGI5</accession>
<gene>
    <name evidence="1" type="ORF">VFH_II030680</name>
</gene>
<name>A0AAV0ZGI5_VICFA</name>
<dbReference type="PANTHER" id="PTHR37204:SF1">
    <property type="entry name" value="TRANSMEMBRANE PROTEIN"/>
    <property type="match status" value="1"/>
</dbReference>